<keyword evidence="3" id="KW-1133">Transmembrane helix</keyword>
<dbReference type="Proteomes" id="UP000751190">
    <property type="component" value="Unassembled WGS sequence"/>
</dbReference>
<keyword evidence="1" id="KW-1015">Disulfide bond</keyword>
<dbReference type="Gene3D" id="3.10.250.10">
    <property type="entry name" value="SRCR-like domain"/>
    <property type="match status" value="1"/>
</dbReference>
<feature type="chain" id="PRO_5035308424" description="SRCR domain-containing protein" evidence="4">
    <location>
        <begin position="17"/>
        <end position="509"/>
    </location>
</feature>
<evidence type="ECO:0000256" key="4">
    <source>
        <dbReference type="SAM" id="SignalP"/>
    </source>
</evidence>
<feature type="compositionally biased region" description="Pro residues" evidence="2">
    <location>
        <begin position="30"/>
        <end position="41"/>
    </location>
</feature>
<feature type="region of interest" description="Disordered" evidence="2">
    <location>
        <begin position="20"/>
        <end position="171"/>
    </location>
</feature>
<evidence type="ECO:0000256" key="3">
    <source>
        <dbReference type="SAM" id="Phobius"/>
    </source>
</evidence>
<sequence>MRRVAALLLAAVGAEALRCRPGSQHSACRPAPPPPAPPASPPASGRGHRRDRSVGGKAEPRDRGPAEAAPPTEARSRARASPRFTHGVSRPGEVQPGDTPRDGASARDAHACRPGRGHTCARAPASPPMPSSPPPPVPPTHPPSPLSPPLPPAPPSPPASPPSPPSPRYEIQYADEGCGTVLALQFAASLRHCARLVGDGYFSYSAATHYCFTCTQTQVRRRIPHTGYNVYNTSYSPPPPTPPPSPPPPPPPPVINFGDCAAPSTGDVQFSANRAHAMVVLNVYDVDRWGTVCAPLADGDVDAAASLSGAAQPRLASQAAVACRQLGFDGSEQPRLAVAEDPDGKPLAHDIECKGGELSLHDCVRRVTRPGAHCTSKTVLAVECTGEARARKRWCDEPDSFVGSIHMQLRETAELAAGDVRRRTAPAAAAACGAFLLVAAAFALPALASALAGRARHARAAQASGASAQNARRRGFERGRRQSRAAERDPITVGERRRRSSEPPGLALV</sequence>
<accession>A0A8J6C501</accession>
<comment type="caution">
    <text evidence="6">The sequence shown here is derived from an EMBL/GenBank/DDBJ whole genome shotgun (WGS) entry which is preliminary data.</text>
</comment>
<dbReference type="InterPro" id="IPR036772">
    <property type="entry name" value="SRCR-like_dom_sf"/>
</dbReference>
<keyword evidence="3" id="KW-0812">Transmembrane</keyword>
<name>A0A8J6C501_DIALT</name>
<dbReference type="SMART" id="SM00202">
    <property type="entry name" value="SR"/>
    <property type="match status" value="1"/>
</dbReference>
<dbReference type="AlphaFoldDB" id="A0A8J6C501"/>
<feature type="compositionally biased region" description="Basic and acidic residues" evidence="2">
    <location>
        <begin position="52"/>
        <end position="65"/>
    </location>
</feature>
<evidence type="ECO:0000313" key="6">
    <source>
        <dbReference type="EMBL" id="KAG8460659.1"/>
    </source>
</evidence>
<dbReference type="Pfam" id="PF00530">
    <property type="entry name" value="SRCR"/>
    <property type="match status" value="1"/>
</dbReference>
<evidence type="ECO:0000256" key="2">
    <source>
        <dbReference type="SAM" id="MobiDB-lite"/>
    </source>
</evidence>
<feature type="compositionally biased region" description="Basic and acidic residues" evidence="2">
    <location>
        <begin position="99"/>
        <end position="111"/>
    </location>
</feature>
<proteinExistence type="predicted"/>
<dbReference type="GO" id="GO:0016020">
    <property type="term" value="C:membrane"/>
    <property type="evidence" value="ECO:0007669"/>
    <property type="project" value="InterPro"/>
</dbReference>
<evidence type="ECO:0000313" key="7">
    <source>
        <dbReference type="Proteomes" id="UP000751190"/>
    </source>
</evidence>
<gene>
    <name evidence="6" type="ORF">KFE25_011434</name>
</gene>
<feature type="region of interest" description="Disordered" evidence="2">
    <location>
        <begin position="461"/>
        <end position="509"/>
    </location>
</feature>
<organism evidence="6 7">
    <name type="scientific">Diacronema lutheri</name>
    <name type="common">Unicellular marine alga</name>
    <name type="synonym">Monochrysis lutheri</name>
    <dbReference type="NCBI Taxonomy" id="2081491"/>
    <lineage>
        <taxon>Eukaryota</taxon>
        <taxon>Haptista</taxon>
        <taxon>Haptophyta</taxon>
        <taxon>Pavlovophyceae</taxon>
        <taxon>Pavlovales</taxon>
        <taxon>Pavlovaceae</taxon>
        <taxon>Diacronema</taxon>
    </lineage>
</organism>
<keyword evidence="3" id="KW-0472">Membrane</keyword>
<feature type="signal peptide" evidence="4">
    <location>
        <begin position="1"/>
        <end position="16"/>
    </location>
</feature>
<feature type="region of interest" description="Disordered" evidence="2">
    <location>
        <begin position="230"/>
        <end position="253"/>
    </location>
</feature>
<feature type="compositionally biased region" description="Basic and acidic residues" evidence="2">
    <location>
        <begin position="474"/>
        <end position="490"/>
    </location>
</feature>
<feature type="domain" description="SRCR" evidence="5">
    <location>
        <begin position="268"/>
        <end position="385"/>
    </location>
</feature>
<dbReference type="EMBL" id="JAGTXO010000031">
    <property type="protein sequence ID" value="KAG8460659.1"/>
    <property type="molecule type" value="Genomic_DNA"/>
</dbReference>
<dbReference type="InterPro" id="IPR001190">
    <property type="entry name" value="SRCR"/>
</dbReference>
<feature type="compositionally biased region" description="Pro residues" evidence="2">
    <location>
        <begin position="125"/>
        <end position="167"/>
    </location>
</feature>
<feature type="transmembrane region" description="Helical" evidence="3">
    <location>
        <begin position="427"/>
        <end position="452"/>
    </location>
</feature>
<reference evidence="6" key="1">
    <citation type="submission" date="2021-05" db="EMBL/GenBank/DDBJ databases">
        <title>The genome of the haptophyte Pavlova lutheri (Diacronema luteri, Pavlovales) - a model for lipid biosynthesis in eukaryotic algae.</title>
        <authorList>
            <person name="Hulatt C.J."/>
            <person name="Posewitz M.C."/>
        </authorList>
    </citation>
    <scope>NUCLEOTIDE SEQUENCE</scope>
    <source>
        <strain evidence="6">NIVA-4/92</strain>
    </source>
</reference>
<dbReference type="OrthoDB" id="10619673at2759"/>
<keyword evidence="7" id="KW-1185">Reference proteome</keyword>
<dbReference type="PROSITE" id="PS50287">
    <property type="entry name" value="SRCR_2"/>
    <property type="match status" value="1"/>
</dbReference>
<feature type="compositionally biased region" description="Pro residues" evidence="2">
    <location>
        <begin position="236"/>
        <end position="253"/>
    </location>
</feature>
<dbReference type="SUPFAM" id="SSF56487">
    <property type="entry name" value="SRCR-like"/>
    <property type="match status" value="1"/>
</dbReference>
<evidence type="ECO:0000259" key="5">
    <source>
        <dbReference type="PROSITE" id="PS50287"/>
    </source>
</evidence>
<keyword evidence="4" id="KW-0732">Signal</keyword>
<evidence type="ECO:0000256" key="1">
    <source>
        <dbReference type="ARBA" id="ARBA00023157"/>
    </source>
</evidence>
<protein>
    <recommendedName>
        <fullName evidence="5">SRCR domain-containing protein</fullName>
    </recommendedName>
</protein>
<feature type="compositionally biased region" description="Low complexity" evidence="2">
    <location>
        <begin position="461"/>
        <end position="470"/>
    </location>
</feature>